<protein>
    <submittedName>
        <fullName evidence="2">SRPBCC family protein</fullName>
    </submittedName>
</protein>
<accession>A0ABX8RFI0</accession>
<name>A0ABX8RFI0_NOCIO</name>
<proteinExistence type="predicted"/>
<evidence type="ECO:0000259" key="1">
    <source>
        <dbReference type="Pfam" id="PF03364"/>
    </source>
</evidence>
<keyword evidence="3" id="KW-1185">Reference proteome</keyword>
<reference evidence="2 3" key="1">
    <citation type="submission" date="2021-07" db="EMBL/GenBank/DDBJ databases">
        <title>Whole Genome Sequence of Nocardia Iowensis.</title>
        <authorList>
            <person name="Lamm A."/>
            <person name="Collins-Fairclough A.M."/>
            <person name="Bunk B."/>
            <person name="Sproer C."/>
        </authorList>
    </citation>
    <scope>NUCLEOTIDE SEQUENCE [LARGE SCALE GENOMIC DNA]</scope>
    <source>
        <strain evidence="2 3">NRRL 5646</strain>
    </source>
</reference>
<dbReference type="InterPro" id="IPR005031">
    <property type="entry name" value="COQ10_START"/>
</dbReference>
<evidence type="ECO:0000313" key="2">
    <source>
        <dbReference type="EMBL" id="QXN88364.1"/>
    </source>
</evidence>
<dbReference type="RefSeq" id="WP_218469247.1">
    <property type="nucleotide sequence ID" value="NZ_BAABJN010000008.1"/>
</dbReference>
<dbReference type="Proteomes" id="UP000694257">
    <property type="component" value="Chromosome"/>
</dbReference>
<dbReference type="Pfam" id="PF03364">
    <property type="entry name" value="Polyketide_cyc"/>
    <property type="match status" value="1"/>
</dbReference>
<sequence>MGYVSLVVQVPGCGPDEAFARIRDFQSWIRYTDTVKQVTVRPATAEPPGDQVVRAQSEWEVVFRAGLMRWTETDTIDPAARTIHFQQTTGDFAAFAGHWRVDDADGGARIEFEGKFDFGMPSIGDWLEPVAEVTMQDNLVQILTGLLGELEPVAARDSA</sequence>
<dbReference type="EMBL" id="CP078145">
    <property type="protein sequence ID" value="QXN88364.1"/>
    <property type="molecule type" value="Genomic_DNA"/>
</dbReference>
<organism evidence="2 3">
    <name type="scientific">Nocardia iowensis</name>
    <dbReference type="NCBI Taxonomy" id="204891"/>
    <lineage>
        <taxon>Bacteria</taxon>
        <taxon>Bacillati</taxon>
        <taxon>Actinomycetota</taxon>
        <taxon>Actinomycetes</taxon>
        <taxon>Mycobacteriales</taxon>
        <taxon>Nocardiaceae</taxon>
        <taxon>Nocardia</taxon>
    </lineage>
</organism>
<feature type="domain" description="Coenzyme Q-binding protein COQ10 START" evidence="1">
    <location>
        <begin position="15"/>
        <end position="139"/>
    </location>
</feature>
<evidence type="ECO:0000313" key="3">
    <source>
        <dbReference type="Proteomes" id="UP000694257"/>
    </source>
</evidence>
<gene>
    <name evidence="2" type="ORF">KV110_22450</name>
</gene>